<proteinExistence type="predicted"/>
<evidence type="ECO:0000313" key="3">
    <source>
        <dbReference type="Proteomes" id="UP000500938"/>
    </source>
</evidence>
<name>A0A6M4ITT6_9BACT</name>
<evidence type="ECO:0000313" key="2">
    <source>
        <dbReference type="EMBL" id="QJR37538.1"/>
    </source>
</evidence>
<protein>
    <submittedName>
        <fullName evidence="2">Uncharacterized protein</fullName>
    </submittedName>
</protein>
<feature type="signal peptide" evidence="1">
    <location>
        <begin position="1"/>
        <end position="23"/>
    </location>
</feature>
<reference evidence="2 3" key="1">
    <citation type="submission" date="2020-05" db="EMBL/GenBank/DDBJ databases">
        <title>Complete genome sequence of Gemmatimonas greenlandica TET16.</title>
        <authorList>
            <person name="Zeng Y."/>
        </authorList>
    </citation>
    <scope>NUCLEOTIDE SEQUENCE [LARGE SCALE GENOMIC DNA]</scope>
    <source>
        <strain evidence="2 3">TET16</strain>
    </source>
</reference>
<gene>
    <name evidence="2" type="ORF">HKW67_19470</name>
</gene>
<sequence>MKWTWLALAIVVVVRAVPTQAQAPTPLAPKAVADSFFAAVRAERWASAAAYLDMDAFARLLRERVNMARMTRAEPPISVETLMAQDSTMPRAVAEWQVAKMRRYDANRPPDDFSQDFIGITSLRALEALTPADGAVRWLEAQDPNASLRRAVAKLNCPQVSADSLRTLSLFTRAVLAAVEVNDSTAYVLTSIDVFGNAMDGDDTPPPDLVLLRRKAGAWRVVPSPWLMKGMNMGFGYPRCAPRNEH</sequence>
<dbReference type="KEGG" id="ggr:HKW67_19470"/>
<keyword evidence="3" id="KW-1185">Reference proteome</keyword>
<dbReference type="AlphaFoldDB" id="A0A6M4ITT6"/>
<accession>A0A6M4ITT6</accession>
<evidence type="ECO:0000256" key="1">
    <source>
        <dbReference type="SAM" id="SignalP"/>
    </source>
</evidence>
<organism evidence="2 3">
    <name type="scientific">Gemmatimonas groenlandica</name>
    <dbReference type="NCBI Taxonomy" id="2732249"/>
    <lineage>
        <taxon>Bacteria</taxon>
        <taxon>Pseudomonadati</taxon>
        <taxon>Gemmatimonadota</taxon>
        <taxon>Gemmatimonadia</taxon>
        <taxon>Gemmatimonadales</taxon>
        <taxon>Gemmatimonadaceae</taxon>
        <taxon>Gemmatimonas</taxon>
    </lineage>
</organism>
<keyword evidence="1" id="KW-0732">Signal</keyword>
<dbReference type="Proteomes" id="UP000500938">
    <property type="component" value="Chromosome"/>
</dbReference>
<dbReference type="EMBL" id="CP053085">
    <property type="protein sequence ID" value="QJR37538.1"/>
    <property type="molecule type" value="Genomic_DNA"/>
</dbReference>
<dbReference type="RefSeq" id="WP_171226973.1">
    <property type="nucleotide sequence ID" value="NZ_CP053085.1"/>
</dbReference>
<feature type="chain" id="PRO_5027063051" evidence="1">
    <location>
        <begin position="24"/>
        <end position="246"/>
    </location>
</feature>